<dbReference type="STRING" id="471853.Bcav_4074"/>
<keyword evidence="4" id="KW-0456">Lyase</keyword>
<dbReference type="InterPro" id="IPR036663">
    <property type="entry name" value="Fumarylacetoacetase_C_sf"/>
</dbReference>
<dbReference type="EC" id="4.1.1.68" evidence="4"/>
<reference evidence="4 5" key="1">
    <citation type="journal article" date="2009" name="Stand. Genomic Sci.">
        <title>Complete genome sequence of Beutenbergia cavernae type strain (HKI 0122).</title>
        <authorList>
            <person name="Land M."/>
            <person name="Pukall R."/>
            <person name="Abt B."/>
            <person name="Goker M."/>
            <person name="Rohde M."/>
            <person name="Glavina Del Rio T."/>
            <person name="Tice H."/>
            <person name="Copeland A."/>
            <person name="Cheng J.F."/>
            <person name="Lucas S."/>
            <person name="Chen F."/>
            <person name="Nolan M."/>
            <person name="Bruce D."/>
            <person name="Goodwin L."/>
            <person name="Pitluck S."/>
            <person name="Ivanova N."/>
            <person name="Mavromatis K."/>
            <person name="Ovchinnikova G."/>
            <person name="Pati A."/>
            <person name="Chen A."/>
            <person name="Palaniappan K."/>
            <person name="Hauser L."/>
            <person name="Chang Y.J."/>
            <person name="Jefferies C.C."/>
            <person name="Saunders E."/>
            <person name="Brettin T."/>
            <person name="Detter J.C."/>
            <person name="Han C."/>
            <person name="Chain P."/>
            <person name="Bristow J."/>
            <person name="Eisen J.A."/>
            <person name="Markowitz V."/>
            <person name="Hugenholtz P."/>
            <person name="Kyrpides N.C."/>
            <person name="Klenk H.P."/>
            <person name="Lapidus A."/>
        </authorList>
    </citation>
    <scope>NUCLEOTIDE SEQUENCE [LARGE SCALE GENOMIC DNA]</scope>
    <source>
        <strain evidence="5">ATCC BAA-8 / DSM 12333 / NBRC 16432</strain>
    </source>
</reference>
<dbReference type="RefSeq" id="WP_015884552.1">
    <property type="nucleotide sequence ID" value="NC_012669.1"/>
</dbReference>
<dbReference type="SUPFAM" id="SSF56529">
    <property type="entry name" value="FAH"/>
    <property type="match status" value="1"/>
</dbReference>
<dbReference type="Pfam" id="PF01557">
    <property type="entry name" value="FAA_hydrolase"/>
    <property type="match status" value="1"/>
</dbReference>
<feature type="domain" description="Fumarylacetoacetase-like C-terminal" evidence="3">
    <location>
        <begin position="75"/>
        <end position="280"/>
    </location>
</feature>
<gene>
    <name evidence="4" type="ordered locus">Bcav_4074</name>
</gene>
<dbReference type="EMBL" id="CP001618">
    <property type="protein sequence ID" value="ACQ82315.1"/>
    <property type="molecule type" value="Genomic_DNA"/>
</dbReference>
<evidence type="ECO:0000313" key="4">
    <source>
        <dbReference type="EMBL" id="ACQ82315.1"/>
    </source>
</evidence>
<evidence type="ECO:0000259" key="3">
    <source>
        <dbReference type="Pfam" id="PF01557"/>
    </source>
</evidence>
<keyword evidence="2" id="KW-0479">Metal-binding</keyword>
<dbReference type="PANTHER" id="PTHR42796:SF4">
    <property type="entry name" value="FUMARYLACETOACETATE HYDROLASE DOMAIN-CONTAINING PROTEIN 2A"/>
    <property type="match status" value="1"/>
</dbReference>
<sequence length="280" mass="29323">MHLMRLGPIGAEIPAVGDGDNVYDLRPLVGRLDGAFLASGGIARVREALAAGALPVLDGAASLRRGAPVAQPPAVICIGQNYAAHAAESGAEPPSSPIIFFKHPNTVVGPDDDVPFPPGATKLDWEVELGVVIGRSAWQLPSREAALEHVAGYTIVDDVSERAWQIEESGGQWSKGKSAPGFAPTGPWLVPADEVDAGALQLRSWVNGEARQDSVTADMIFDVGFIVWHLSQYLELSPGDLICTGTPEGVALSGRFPYLGAGDVVALEISGLGRQEHAVV</sequence>
<evidence type="ECO:0000313" key="5">
    <source>
        <dbReference type="Proteomes" id="UP000007962"/>
    </source>
</evidence>
<dbReference type="Gene3D" id="3.90.850.10">
    <property type="entry name" value="Fumarylacetoacetase-like, C-terminal domain"/>
    <property type="match status" value="1"/>
</dbReference>
<evidence type="ECO:0000256" key="2">
    <source>
        <dbReference type="ARBA" id="ARBA00022723"/>
    </source>
</evidence>
<dbReference type="HOGENOM" id="CLU_028458_3_4_11"/>
<dbReference type="GO" id="GO:0046872">
    <property type="term" value="F:metal ion binding"/>
    <property type="evidence" value="ECO:0007669"/>
    <property type="project" value="UniProtKB-KW"/>
</dbReference>
<dbReference type="InterPro" id="IPR051121">
    <property type="entry name" value="FAH"/>
</dbReference>
<dbReference type="PANTHER" id="PTHR42796">
    <property type="entry name" value="FUMARYLACETOACETATE HYDROLASE DOMAIN-CONTAINING PROTEIN 2A-RELATED"/>
    <property type="match status" value="1"/>
</dbReference>
<keyword evidence="5" id="KW-1185">Reference proteome</keyword>
<dbReference type="OrthoDB" id="9805307at2"/>
<dbReference type="AlphaFoldDB" id="C5C5V7"/>
<dbReference type="GO" id="GO:0044281">
    <property type="term" value="P:small molecule metabolic process"/>
    <property type="evidence" value="ECO:0007669"/>
    <property type="project" value="UniProtKB-ARBA"/>
</dbReference>
<proteinExistence type="inferred from homology"/>
<evidence type="ECO:0000256" key="1">
    <source>
        <dbReference type="ARBA" id="ARBA00010211"/>
    </source>
</evidence>
<dbReference type="KEGG" id="bcv:Bcav_4074"/>
<protein>
    <submittedName>
        <fullName evidence="4">5-oxopent-3-ene-1,2,5-tricarboxylatedecarboxylas e</fullName>
        <ecNumber evidence="4">4.1.1.68</ecNumber>
    </submittedName>
</protein>
<dbReference type="Proteomes" id="UP000007962">
    <property type="component" value="Chromosome"/>
</dbReference>
<dbReference type="GO" id="GO:0018800">
    <property type="term" value="F:5-oxopent-3-ene-1,2,5-tricarboxylate decarboxylase activity"/>
    <property type="evidence" value="ECO:0007669"/>
    <property type="project" value="UniProtKB-EC"/>
</dbReference>
<dbReference type="eggNOG" id="COG0179">
    <property type="taxonomic scope" value="Bacteria"/>
</dbReference>
<accession>C5C5V7</accession>
<organism evidence="4 5">
    <name type="scientific">Beutenbergia cavernae (strain ATCC BAA-8 / DSM 12333 / CCUG 43141 / JCM 11478 / NBRC 16432 / NCIMB 13614 / HKI 0122)</name>
    <dbReference type="NCBI Taxonomy" id="471853"/>
    <lineage>
        <taxon>Bacteria</taxon>
        <taxon>Bacillati</taxon>
        <taxon>Actinomycetota</taxon>
        <taxon>Actinomycetes</taxon>
        <taxon>Micrococcales</taxon>
        <taxon>Beutenbergiaceae</taxon>
        <taxon>Beutenbergia</taxon>
    </lineage>
</organism>
<dbReference type="InterPro" id="IPR011234">
    <property type="entry name" value="Fumarylacetoacetase-like_C"/>
</dbReference>
<comment type="similarity">
    <text evidence="1">Belongs to the FAH family.</text>
</comment>
<name>C5C5V7_BEUC1</name>